<reference evidence="2 3" key="1">
    <citation type="submission" date="2021-06" db="EMBL/GenBank/DDBJ databases">
        <authorList>
            <person name="Palmer J.M."/>
        </authorList>
    </citation>
    <scope>NUCLEOTIDE SEQUENCE [LARGE SCALE GENOMIC DNA]</scope>
    <source>
        <strain evidence="2 3">AS_MEX2019</strain>
        <tissue evidence="2">Muscle</tissue>
    </source>
</reference>
<sequence length="146" mass="16275">ILSYYHCLSHNNIQRPRAQEPPENHCRDYRNPPREEQGRVPGEPPSNHSAEAPGSCRDEFTGPAGSRLHQSRPSHVPRDPGHITPQAEARESPGVQAPACSHQAEHTPKHPAPDPENRKDTNQVQCRYHIVATSPRTREGVPFLLG</sequence>
<dbReference type="Proteomes" id="UP001469553">
    <property type="component" value="Unassembled WGS sequence"/>
</dbReference>
<organism evidence="2 3">
    <name type="scientific">Ameca splendens</name>
    <dbReference type="NCBI Taxonomy" id="208324"/>
    <lineage>
        <taxon>Eukaryota</taxon>
        <taxon>Metazoa</taxon>
        <taxon>Chordata</taxon>
        <taxon>Craniata</taxon>
        <taxon>Vertebrata</taxon>
        <taxon>Euteleostomi</taxon>
        <taxon>Actinopterygii</taxon>
        <taxon>Neopterygii</taxon>
        <taxon>Teleostei</taxon>
        <taxon>Neoteleostei</taxon>
        <taxon>Acanthomorphata</taxon>
        <taxon>Ovalentaria</taxon>
        <taxon>Atherinomorphae</taxon>
        <taxon>Cyprinodontiformes</taxon>
        <taxon>Goodeidae</taxon>
        <taxon>Ameca</taxon>
    </lineage>
</organism>
<feature type="region of interest" description="Disordered" evidence="1">
    <location>
        <begin position="15"/>
        <end position="124"/>
    </location>
</feature>
<keyword evidence="3" id="KW-1185">Reference proteome</keyword>
<evidence type="ECO:0000313" key="2">
    <source>
        <dbReference type="EMBL" id="MEQ2304789.1"/>
    </source>
</evidence>
<feature type="compositionally biased region" description="Basic and acidic residues" evidence="1">
    <location>
        <begin position="17"/>
        <end position="38"/>
    </location>
</feature>
<dbReference type="EMBL" id="JAHRIP010060200">
    <property type="protein sequence ID" value="MEQ2304789.1"/>
    <property type="molecule type" value="Genomic_DNA"/>
</dbReference>
<evidence type="ECO:0000313" key="3">
    <source>
        <dbReference type="Proteomes" id="UP001469553"/>
    </source>
</evidence>
<evidence type="ECO:0000256" key="1">
    <source>
        <dbReference type="SAM" id="MobiDB-lite"/>
    </source>
</evidence>
<proteinExistence type="predicted"/>
<feature type="non-terminal residue" evidence="2">
    <location>
        <position position="1"/>
    </location>
</feature>
<protein>
    <submittedName>
        <fullName evidence="2">Uncharacterized protein</fullName>
    </submittedName>
</protein>
<gene>
    <name evidence="2" type="ORF">AMECASPLE_030947</name>
</gene>
<feature type="compositionally biased region" description="Basic and acidic residues" evidence="1">
    <location>
        <begin position="103"/>
        <end position="121"/>
    </location>
</feature>
<accession>A0ABV0ZFY5</accession>
<name>A0ABV0ZFY5_9TELE</name>
<comment type="caution">
    <text evidence="2">The sequence shown here is derived from an EMBL/GenBank/DDBJ whole genome shotgun (WGS) entry which is preliminary data.</text>
</comment>